<feature type="compositionally biased region" description="Basic residues" evidence="5">
    <location>
        <begin position="9"/>
        <end position="19"/>
    </location>
</feature>
<keyword evidence="8" id="KW-1185">Reference proteome</keyword>
<feature type="compositionally biased region" description="Polar residues" evidence="5">
    <location>
        <begin position="51"/>
        <end position="62"/>
    </location>
</feature>
<feature type="compositionally biased region" description="Polar residues" evidence="5">
    <location>
        <begin position="611"/>
        <end position="625"/>
    </location>
</feature>
<protein>
    <submittedName>
        <fullName evidence="7">Response regulator</fullName>
    </submittedName>
</protein>
<dbReference type="SMART" id="SM00448">
    <property type="entry name" value="REC"/>
    <property type="match status" value="1"/>
</dbReference>
<feature type="region of interest" description="Disordered" evidence="5">
    <location>
        <begin position="501"/>
        <end position="522"/>
    </location>
</feature>
<comment type="caution">
    <text evidence="7">The sequence shown here is derived from an EMBL/GenBank/DDBJ whole genome shotgun (WGS) entry which is preliminary data.</text>
</comment>
<dbReference type="Pfam" id="PF00072">
    <property type="entry name" value="Response_reg"/>
    <property type="match status" value="1"/>
</dbReference>
<dbReference type="EMBL" id="LSBJ02000008">
    <property type="protein sequence ID" value="OAQ60512.1"/>
    <property type="molecule type" value="Genomic_DNA"/>
</dbReference>
<organism evidence="7 8">
    <name type="scientific">Pochonia chlamydosporia 170</name>
    <dbReference type="NCBI Taxonomy" id="1380566"/>
    <lineage>
        <taxon>Eukaryota</taxon>
        <taxon>Fungi</taxon>
        <taxon>Dikarya</taxon>
        <taxon>Ascomycota</taxon>
        <taxon>Pezizomycotina</taxon>
        <taxon>Sordariomycetes</taxon>
        <taxon>Hypocreomycetidae</taxon>
        <taxon>Hypocreales</taxon>
        <taxon>Clavicipitaceae</taxon>
        <taxon>Pochonia</taxon>
    </lineage>
</organism>
<feature type="modified residue" description="4-aspartylphosphate" evidence="4">
    <location>
        <position position="755"/>
    </location>
</feature>
<accession>A0A179F531</accession>
<dbReference type="InterPro" id="IPR050956">
    <property type="entry name" value="2C_system_His_kinase"/>
</dbReference>
<evidence type="ECO:0000256" key="2">
    <source>
        <dbReference type="ARBA" id="ARBA00023012"/>
    </source>
</evidence>
<dbReference type="PANTHER" id="PTHR43719:SF28">
    <property type="entry name" value="PEROXIDE STRESS-ACTIVATED HISTIDINE KINASE MAK1-RELATED"/>
    <property type="match status" value="1"/>
</dbReference>
<evidence type="ECO:0000313" key="8">
    <source>
        <dbReference type="Proteomes" id="UP000078397"/>
    </source>
</evidence>
<feature type="compositionally biased region" description="Polar residues" evidence="5">
    <location>
        <begin position="161"/>
        <end position="170"/>
    </location>
</feature>
<dbReference type="STRING" id="1380566.A0A179F531"/>
<feature type="compositionally biased region" description="Basic and acidic residues" evidence="5">
    <location>
        <begin position="79"/>
        <end position="88"/>
    </location>
</feature>
<sequence length="907" mass="97515">MASDIASRIKARLSRRRHSTTPSLASSQSGLGEASASSAPSQSSREASFASHAQLTASQTSDEQAEAIGHGAVAGPTRETSEANETKKLHVNKRQQRPGHSVGHEGDGEHRGPLSPAARATSDQDHKQGRSEPTNAGNAPGGAADKKPLEGPLGGSPEAAETSSPQQQIQGRPLSQPPAPRPHAQRSLSFMGNIDEDTDSAQMQDPPRQAVVHTQHEPEPGHAGLSSRSRLHPHPPQQLVNPAPHLPPTSRSIPSPASSPARASHSSPPTSVDRSSPQRGAGRTHNLRLSDLTPSSSSGAKPSASGLPPPTYGGDDLEVDPLQRPPQHGREPDQLSFASSSAVASASATSSADSPASFVTAEPQSPRRQSLFASRQTSLIKTLLRSSQPQGAADTEHRHSIDTNMVTRKIWVRRPNASATTITINEEDLVDDVRDMILRKYANSLGRTFDAPDLVIRIHPRDQEKERVLGPEEVMARTLDTYYSGGQTVDEALTIDIPRRTPKASPRVPMPPGTTTTTYYITDDGRPSEAGEGYFPPVMTVPSPHAAHAVPVTAPNGTVSHSIAVIGTGHIPPIPSPGGTRSRLYRERPDRPRLNRTHTSSPTLLAGHTPGPQTSGTSNHGTQNFVPRMPHSRTHSSSSDHPSGLPTVKTPMAKSPGPDPTPARVATPPPRTSSPRAPSARLRRSKKSSEYSKPVNVLNGSVPPINVLIVEDNPINLKLLEAFVKRLKVRWQTAMNGKDAVKKWRTGGFHLVLMDIQLPVMNGLDATREIRRLERVNSIGVFTSAPCSSTGNDEDDINEQDRLQNLSLFKSPVIIVALTASSLQSDRHEALAAGCNDFLTKPVNFVWLERKVMEWGCMQALIDFDGWRKWKEAYSQQNEEREAAKKAQAAAKAKSKKNRASLSAAAE</sequence>
<feature type="region of interest" description="Disordered" evidence="5">
    <location>
        <begin position="567"/>
        <end position="696"/>
    </location>
</feature>
<dbReference type="Proteomes" id="UP000078397">
    <property type="component" value="Unassembled WGS sequence"/>
</dbReference>
<feature type="compositionally biased region" description="Low complexity" evidence="5">
    <location>
        <begin position="294"/>
        <end position="306"/>
    </location>
</feature>
<feature type="domain" description="Response regulatory" evidence="6">
    <location>
        <begin position="706"/>
        <end position="856"/>
    </location>
</feature>
<evidence type="ECO:0000259" key="6">
    <source>
        <dbReference type="PROSITE" id="PS50110"/>
    </source>
</evidence>
<comment type="similarity">
    <text evidence="3">Belongs to the SSK1 family.</text>
</comment>
<dbReference type="PANTHER" id="PTHR43719">
    <property type="entry name" value="TWO-COMPONENT HISTIDINE KINASE"/>
    <property type="match status" value="1"/>
</dbReference>
<evidence type="ECO:0000256" key="5">
    <source>
        <dbReference type="SAM" id="MobiDB-lite"/>
    </source>
</evidence>
<feature type="region of interest" description="Disordered" evidence="5">
    <location>
        <begin position="1"/>
        <end position="370"/>
    </location>
</feature>
<dbReference type="KEGG" id="pchm:VFPPC_16736"/>
<feature type="compositionally biased region" description="Low complexity" evidence="5">
    <location>
        <begin position="34"/>
        <end position="48"/>
    </location>
</feature>
<feature type="region of interest" description="Disordered" evidence="5">
    <location>
        <begin position="881"/>
        <end position="907"/>
    </location>
</feature>
<dbReference type="CDD" id="cd17546">
    <property type="entry name" value="REC_hyHK_CKI1_RcsC-like"/>
    <property type="match status" value="1"/>
</dbReference>
<keyword evidence="2" id="KW-0902">Two-component regulatory system</keyword>
<dbReference type="InterPro" id="IPR011006">
    <property type="entry name" value="CheY-like_superfamily"/>
</dbReference>
<feature type="compositionally biased region" description="Low complexity" evidence="5">
    <location>
        <begin position="336"/>
        <end position="357"/>
    </location>
</feature>
<dbReference type="AlphaFoldDB" id="A0A179F531"/>
<evidence type="ECO:0000256" key="3">
    <source>
        <dbReference type="ARBA" id="ARBA00093463"/>
    </source>
</evidence>
<dbReference type="GO" id="GO:0000156">
    <property type="term" value="F:phosphorelay response regulator activity"/>
    <property type="evidence" value="ECO:0007669"/>
    <property type="project" value="UniProtKB-ARBA"/>
</dbReference>
<dbReference type="FunFam" id="3.40.50.2300:FF:000146">
    <property type="entry name" value="Putative two-component response regulator SSK1p"/>
    <property type="match status" value="1"/>
</dbReference>
<dbReference type="GeneID" id="28858483"/>
<evidence type="ECO:0000256" key="1">
    <source>
        <dbReference type="ARBA" id="ARBA00022553"/>
    </source>
</evidence>
<feature type="compositionally biased region" description="Basic and acidic residues" evidence="5">
    <location>
        <begin position="102"/>
        <end position="112"/>
    </location>
</feature>
<dbReference type="OrthoDB" id="21225at2759"/>
<dbReference type="InterPro" id="IPR001789">
    <property type="entry name" value="Sig_transdc_resp-reg_receiver"/>
</dbReference>
<feature type="compositionally biased region" description="Pro residues" evidence="5">
    <location>
        <begin position="657"/>
        <end position="672"/>
    </location>
</feature>
<keyword evidence="1 4" id="KW-0597">Phosphoprotein</keyword>
<feature type="compositionally biased region" description="Basic and acidic residues" evidence="5">
    <location>
        <begin position="584"/>
        <end position="593"/>
    </location>
</feature>
<feature type="compositionally biased region" description="Polar residues" evidence="5">
    <location>
        <begin position="20"/>
        <end position="30"/>
    </location>
</feature>
<proteinExistence type="inferred from homology"/>
<gene>
    <name evidence="7" type="ORF">VFPPC_16736</name>
</gene>
<evidence type="ECO:0000256" key="4">
    <source>
        <dbReference type="PROSITE-ProRule" id="PRU00169"/>
    </source>
</evidence>
<dbReference type="Gene3D" id="3.40.50.2300">
    <property type="match status" value="1"/>
</dbReference>
<reference evidence="7 8" key="1">
    <citation type="journal article" date="2016" name="PLoS Pathog.">
        <title>Biosynthesis of antibiotic leucinostatins in bio-control fungus Purpureocillium lilacinum and their inhibition on phytophthora revealed by genome mining.</title>
        <authorList>
            <person name="Wang G."/>
            <person name="Liu Z."/>
            <person name="Lin R."/>
            <person name="Li E."/>
            <person name="Mao Z."/>
            <person name="Ling J."/>
            <person name="Yang Y."/>
            <person name="Yin W.B."/>
            <person name="Xie B."/>
        </authorList>
    </citation>
    <scope>NUCLEOTIDE SEQUENCE [LARGE SCALE GENOMIC DNA]</scope>
    <source>
        <strain evidence="7">170</strain>
    </source>
</reference>
<dbReference type="RefSeq" id="XP_018138390.1">
    <property type="nucleotide sequence ID" value="XM_018294489.1"/>
</dbReference>
<dbReference type="PROSITE" id="PS50110">
    <property type="entry name" value="RESPONSE_REGULATORY"/>
    <property type="match status" value="1"/>
</dbReference>
<evidence type="ECO:0000313" key="7">
    <source>
        <dbReference type="EMBL" id="OAQ60512.1"/>
    </source>
</evidence>
<feature type="compositionally biased region" description="Low complexity" evidence="5">
    <location>
        <begin position="248"/>
        <end position="271"/>
    </location>
</feature>
<dbReference type="SUPFAM" id="SSF52172">
    <property type="entry name" value="CheY-like"/>
    <property type="match status" value="1"/>
</dbReference>
<name>A0A179F531_METCM</name>